<sequence>MIPDVIEEALFEAEAMILCAAHSTKGNLAVVMKISIGFLTYVTRSKIDSDISLSLRNTA</sequence>
<evidence type="ECO:0000313" key="1">
    <source>
        <dbReference type="EMBL" id="PUV23355.1"/>
    </source>
</evidence>
<reference evidence="1 2" key="1">
    <citation type="submission" date="2018-04" db="EMBL/GenBank/DDBJ databases">
        <title>Sphingobacterium sp. M46 Genome.</title>
        <authorList>
            <person name="Cheng J."/>
            <person name="Li Y."/>
        </authorList>
    </citation>
    <scope>NUCLEOTIDE SEQUENCE [LARGE SCALE GENOMIC DNA]</scope>
    <source>
        <strain evidence="1 2">M46</strain>
    </source>
</reference>
<dbReference type="Proteomes" id="UP000250831">
    <property type="component" value="Unassembled WGS sequence"/>
</dbReference>
<proteinExistence type="predicted"/>
<name>A0A363NRB9_9SPHI</name>
<dbReference type="EMBL" id="QCXX01000004">
    <property type="protein sequence ID" value="PUV23355.1"/>
    <property type="molecule type" value="Genomic_DNA"/>
</dbReference>
<comment type="caution">
    <text evidence="1">The sequence shown here is derived from an EMBL/GenBank/DDBJ whole genome shotgun (WGS) entry which is preliminary data.</text>
</comment>
<evidence type="ECO:0000313" key="2">
    <source>
        <dbReference type="Proteomes" id="UP000250831"/>
    </source>
</evidence>
<organism evidence="1 2">
    <name type="scientific">Sphingobacterium athyrii</name>
    <dbReference type="NCBI Taxonomy" id="2152717"/>
    <lineage>
        <taxon>Bacteria</taxon>
        <taxon>Pseudomonadati</taxon>
        <taxon>Bacteroidota</taxon>
        <taxon>Sphingobacteriia</taxon>
        <taxon>Sphingobacteriales</taxon>
        <taxon>Sphingobacteriaceae</taxon>
        <taxon>Sphingobacterium</taxon>
    </lineage>
</organism>
<accession>A0A363NRB9</accession>
<dbReference type="AlphaFoldDB" id="A0A363NRB9"/>
<protein>
    <submittedName>
        <fullName evidence="1">Uncharacterized protein</fullName>
    </submittedName>
</protein>
<gene>
    <name evidence="1" type="ORF">DCO56_15610</name>
</gene>
<keyword evidence="2" id="KW-1185">Reference proteome</keyword>
<dbReference type="RefSeq" id="WP_108634705.1">
    <property type="nucleotide sequence ID" value="NZ_QCXX01000004.1"/>
</dbReference>